<evidence type="ECO:0000256" key="6">
    <source>
        <dbReference type="ARBA" id="ARBA00012947"/>
    </source>
</evidence>
<comment type="caution">
    <text evidence="13">The sequence shown here is derived from an EMBL/GenBank/DDBJ whole genome shotgun (WGS) entry which is preliminary data.</text>
</comment>
<sequence length="216" mass="22810">MSDDLTRLAEIGTATVSDALDRLGLRGSAHGIAPVQDGLRVAGPAFTVRYVPAGFPVGTVGDYVDEVPPGAVVVLDNQGRTDATVWGDILTEFSASRGIAGTAIWGVCRDVATALRLTYPLFTHGRFMRTGKDRVEVADTQVPVALGDAQVKPGDIVVGDDDGTVVIPALRLAEVRDLSETIAAREDDITRAVLDGSTIAAARARFGYHSLQRENP</sequence>
<evidence type="ECO:0000313" key="14">
    <source>
        <dbReference type="Proteomes" id="UP001501598"/>
    </source>
</evidence>
<evidence type="ECO:0000256" key="10">
    <source>
        <dbReference type="ARBA" id="ARBA00030169"/>
    </source>
</evidence>
<dbReference type="RefSeq" id="WP_345419226.1">
    <property type="nucleotide sequence ID" value="NZ_BAABGT010000040.1"/>
</dbReference>
<evidence type="ECO:0000313" key="13">
    <source>
        <dbReference type="EMBL" id="GAA4548570.1"/>
    </source>
</evidence>
<comment type="function">
    <text evidence="8">Catalyzes the aldol cleavage of 4-hydroxy-4-methyl-2-oxoglutarate (HMG) into 2 molecules of pyruvate. Also contains a secondary oxaloacetate (OAA) decarboxylase activity due to the common pyruvate enolate transition state formed following C-C bond cleavage in the retro-aldol and decarboxylation reactions.</text>
</comment>
<dbReference type="Pfam" id="PF03737">
    <property type="entry name" value="RraA-like"/>
    <property type="match status" value="1"/>
</dbReference>
<comment type="catalytic activity">
    <reaction evidence="1">
        <text>4-hydroxy-4-methyl-2-oxoglutarate = 2 pyruvate</text>
        <dbReference type="Rhea" id="RHEA:22748"/>
        <dbReference type="ChEBI" id="CHEBI:15361"/>
        <dbReference type="ChEBI" id="CHEBI:58276"/>
        <dbReference type="EC" id="4.1.3.17"/>
    </reaction>
</comment>
<evidence type="ECO:0000256" key="2">
    <source>
        <dbReference type="ARBA" id="ARBA00001968"/>
    </source>
</evidence>
<evidence type="ECO:0000256" key="11">
    <source>
        <dbReference type="ARBA" id="ARBA00032305"/>
    </source>
</evidence>
<evidence type="ECO:0000256" key="8">
    <source>
        <dbReference type="ARBA" id="ARBA00025046"/>
    </source>
</evidence>
<gene>
    <name evidence="13" type="ORF">GCM10023175_35160</name>
</gene>
<dbReference type="PANTHER" id="PTHR33254:SF4">
    <property type="entry name" value="4-HYDROXY-4-METHYL-2-OXOGLUTARATE ALDOLASE 3-RELATED"/>
    <property type="match status" value="1"/>
</dbReference>
<evidence type="ECO:0000256" key="4">
    <source>
        <dbReference type="ARBA" id="ARBA00011233"/>
    </source>
</evidence>
<evidence type="ECO:0000256" key="1">
    <source>
        <dbReference type="ARBA" id="ARBA00001342"/>
    </source>
</evidence>
<proteinExistence type="inferred from homology"/>
<dbReference type="CDD" id="cd16841">
    <property type="entry name" value="RraA_family"/>
    <property type="match status" value="1"/>
</dbReference>
<keyword evidence="14" id="KW-1185">Reference proteome</keyword>
<evidence type="ECO:0000256" key="9">
    <source>
        <dbReference type="ARBA" id="ARBA00029596"/>
    </source>
</evidence>
<name>A0ABP8RUJ9_9PSEU</name>
<comment type="catalytic activity">
    <reaction evidence="12">
        <text>oxaloacetate + H(+) = pyruvate + CO2</text>
        <dbReference type="Rhea" id="RHEA:15641"/>
        <dbReference type="ChEBI" id="CHEBI:15361"/>
        <dbReference type="ChEBI" id="CHEBI:15378"/>
        <dbReference type="ChEBI" id="CHEBI:16452"/>
        <dbReference type="ChEBI" id="CHEBI:16526"/>
        <dbReference type="EC" id="4.1.1.112"/>
    </reaction>
</comment>
<protein>
    <recommendedName>
        <fullName evidence="7">Putative 4-hydroxy-4-methyl-2-oxoglutarate aldolase</fullName>
        <ecNumber evidence="6">4.1.1.112</ecNumber>
        <ecNumber evidence="5">4.1.3.17</ecNumber>
    </recommendedName>
    <alternativeName>
        <fullName evidence="11">Oxaloacetate decarboxylase</fullName>
    </alternativeName>
    <alternativeName>
        <fullName evidence="9">Regulator of ribonuclease activity homolog</fullName>
    </alternativeName>
    <alternativeName>
        <fullName evidence="10">RraA-like protein</fullName>
    </alternativeName>
</protein>
<dbReference type="Gene3D" id="3.50.30.40">
    <property type="entry name" value="Ribonuclease E inhibitor RraA/RraA-like"/>
    <property type="match status" value="1"/>
</dbReference>
<comment type="subunit">
    <text evidence="4">Homotrimer.</text>
</comment>
<evidence type="ECO:0000256" key="7">
    <source>
        <dbReference type="ARBA" id="ARBA00016549"/>
    </source>
</evidence>
<dbReference type="EC" id="4.1.1.112" evidence="6"/>
<dbReference type="InterPro" id="IPR036704">
    <property type="entry name" value="RraA/RraA-like_sf"/>
</dbReference>
<dbReference type="PANTHER" id="PTHR33254">
    <property type="entry name" value="4-HYDROXY-4-METHYL-2-OXOGLUTARATE ALDOLASE 3-RELATED"/>
    <property type="match status" value="1"/>
</dbReference>
<dbReference type="SUPFAM" id="SSF89562">
    <property type="entry name" value="RraA-like"/>
    <property type="match status" value="1"/>
</dbReference>
<dbReference type="EC" id="4.1.3.17" evidence="5"/>
<comment type="similarity">
    <text evidence="3">Belongs to the class II aldolase/RraA-like family.</text>
</comment>
<accession>A0ABP8RUJ9</accession>
<dbReference type="InterPro" id="IPR005493">
    <property type="entry name" value="RraA/RraA-like"/>
</dbReference>
<evidence type="ECO:0000256" key="5">
    <source>
        <dbReference type="ARBA" id="ARBA00012213"/>
    </source>
</evidence>
<reference evidence="14" key="1">
    <citation type="journal article" date="2019" name="Int. J. Syst. Evol. Microbiol.">
        <title>The Global Catalogue of Microorganisms (GCM) 10K type strain sequencing project: providing services to taxonomists for standard genome sequencing and annotation.</title>
        <authorList>
            <consortium name="The Broad Institute Genomics Platform"/>
            <consortium name="The Broad Institute Genome Sequencing Center for Infectious Disease"/>
            <person name="Wu L."/>
            <person name="Ma J."/>
        </authorList>
    </citation>
    <scope>NUCLEOTIDE SEQUENCE [LARGE SCALE GENOMIC DNA]</scope>
    <source>
        <strain evidence="14">JCM 17906</strain>
    </source>
</reference>
<dbReference type="EMBL" id="BAABGT010000040">
    <property type="protein sequence ID" value="GAA4548570.1"/>
    <property type="molecule type" value="Genomic_DNA"/>
</dbReference>
<dbReference type="Proteomes" id="UP001501598">
    <property type="component" value="Unassembled WGS sequence"/>
</dbReference>
<evidence type="ECO:0000256" key="3">
    <source>
        <dbReference type="ARBA" id="ARBA00008621"/>
    </source>
</evidence>
<organism evidence="13 14">
    <name type="scientific">Pseudonocardia xishanensis</name>
    <dbReference type="NCBI Taxonomy" id="630995"/>
    <lineage>
        <taxon>Bacteria</taxon>
        <taxon>Bacillati</taxon>
        <taxon>Actinomycetota</taxon>
        <taxon>Actinomycetes</taxon>
        <taxon>Pseudonocardiales</taxon>
        <taxon>Pseudonocardiaceae</taxon>
        <taxon>Pseudonocardia</taxon>
    </lineage>
</organism>
<evidence type="ECO:0000256" key="12">
    <source>
        <dbReference type="ARBA" id="ARBA00047973"/>
    </source>
</evidence>
<comment type="cofactor">
    <cofactor evidence="2">
        <name>a divalent metal cation</name>
        <dbReference type="ChEBI" id="CHEBI:60240"/>
    </cofactor>
</comment>